<dbReference type="EMBL" id="UINC01116882">
    <property type="protein sequence ID" value="SVC88924.1"/>
    <property type="molecule type" value="Genomic_DNA"/>
</dbReference>
<sequence>MDINQLILLVKSKIEQKILTQSILIKDNTYLHKKHLSHQEGKFHLKMIIKSDELKKHNKLQATRIIYNILDEEIKEYIHSLEILVN</sequence>
<dbReference type="PIRSF" id="PIRSF003113">
    <property type="entry name" value="BolA"/>
    <property type="match status" value="1"/>
</dbReference>
<dbReference type="InterPro" id="IPR002634">
    <property type="entry name" value="BolA"/>
</dbReference>
<dbReference type="InterPro" id="IPR036065">
    <property type="entry name" value="BolA-like_sf"/>
</dbReference>
<evidence type="ECO:0008006" key="2">
    <source>
        <dbReference type="Google" id="ProtNLM"/>
    </source>
</evidence>
<organism evidence="1">
    <name type="scientific">marine metagenome</name>
    <dbReference type="NCBI Taxonomy" id="408172"/>
    <lineage>
        <taxon>unclassified sequences</taxon>
        <taxon>metagenomes</taxon>
        <taxon>ecological metagenomes</taxon>
    </lineage>
</organism>
<dbReference type="Pfam" id="PF01722">
    <property type="entry name" value="BolA"/>
    <property type="match status" value="1"/>
</dbReference>
<evidence type="ECO:0000313" key="1">
    <source>
        <dbReference type="EMBL" id="SVC88924.1"/>
    </source>
</evidence>
<dbReference type="AlphaFoldDB" id="A0A382QTT9"/>
<reference evidence="1" key="1">
    <citation type="submission" date="2018-05" db="EMBL/GenBank/DDBJ databases">
        <authorList>
            <person name="Lanie J.A."/>
            <person name="Ng W.-L."/>
            <person name="Kazmierczak K.M."/>
            <person name="Andrzejewski T.M."/>
            <person name="Davidsen T.M."/>
            <person name="Wayne K.J."/>
            <person name="Tettelin H."/>
            <person name="Glass J.I."/>
            <person name="Rusch D."/>
            <person name="Podicherti R."/>
            <person name="Tsui H.-C.T."/>
            <person name="Winkler M.E."/>
        </authorList>
    </citation>
    <scope>NUCLEOTIDE SEQUENCE</scope>
</reference>
<protein>
    <recommendedName>
        <fullName evidence="2">BolA family transcriptional regulator</fullName>
    </recommendedName>
</protein>
<gene>
    <name evidence="1" type="ORF">METZ01_LOCUS341778</name>
</gene>
<accession>A0A382QTT9</accession>
<dbReference type="SUPFAM" id="SSF82657">
    <property type="entry name" value="BolA-like"/>
    <property type="match status" value="1"/>
</dbReference>
<dbReference type="Gene3D" id="3.30.300.90">
    <property type="entry name" value="BolA-like"/>
    <property type="match status" value="1"/>
</dbReference>
<name>A0A382QTT9_9ZZZZ</name>
<proteinExistence type="predicted"/>